<reference evidence="5 6" key="1">
    <citation type="submission" date="2016-11" db="EMBL/GenBank/DDBJ databases">
        <title>Whole genomes of Flavobacteriaceae.</title>
        <authorList>
            <person name="Stine C."/>
            <person name="Li C."/>
            <person name="Tadesse D."/>
        </authorList>
    </citation>
    <scope>NUCLEOTIDE SEQUENCE [LARGE SCALE GENOMIC DNA]</scope>
    <source>
        <strain evidence="5 6">ATCC BAA-2541</strain>
    </source>
</reference>
<keyword evidence="2" id="KW-0596">Phosphopantetheine</keyword>
<dbReference type="InterPro" id="IPR010071">
    <property type="entry name" value="AA_adenyl_dom"/>
</dbReference>
<dbReference type="EMBL" id="MUHG01000011">
    <property type="protein sequence ID" value="OXB20630.1"/>
    <property type="molecule type" value="Genomic_DNA"/>
</dbReference>
<evidence type="ECO:0000313" key="6">
    <source>
        <dbReference type="Proteomes" id="UP000198319"/>
    </source>
</evidence>
<dbReference type="Pfam" id="PF00668">
    <property type="entry name" value="Condensation"/>
    <property type="match status" value="1"/>
</dbReference>
<dbReference type="Proteomes" id="UP000198319">
    <property type="component" value="Unassembled WGS sequence"/>
</dbReference>
<dbReference type="Gene3D" id="3.30.300.30">
    <property type="match status" value="1"/>
</dbReference>
<name>A0ABX4D975_9FLAO</name>
<evidence type="ECO:0000256" key="2">
    <source>
        <dbReference type="ARBA" id="ARBA00022450"/>
    </source>
</evidence>
<dbReference type="InterPro" id="IPR009081">
    <property type="entry name" value="PP-bd_ACP"/>
</dbReference>
<dbReference type="Pfam" id="PF00501">
    <property type="entry name" value="AMP-binding"/>
    <property type="match status" value="1"/>
</dbReference>
<feature type="domain" description="Carrier" evidence="4">
    <location>
        <begin position="20"/>
        <end position="95"/>
    </location>
</feature>
<protein>
    <recommendedName>
        <fullName evidence="4">Carrier domain-containing protein</fullName>
    </recommendedName>
</protein>
<evidence type="ECO:0000256" key="1">
    <source>
        <dbReference type="ARBA" id="ARBA00001957"/>
    </source>
</evidence>
<dbReference type="CDD" id="cd05930">
    <property type="entry name" value="A_NRPS"/>
    <property type="match status" value="1"/>
</dbReference>
<dbReference type="InterPro" id="IPR025110">
    <property type="entry name" value="AMP-bd_C"/>
</dbReference>
<dbReference type="Gene3D" id="3.30.559.30">
    <property type="entry name" value="Nonribosomal peptide synthetase, condensation domain"/>
    <property type="match status" value="1"/>
</dbReference>
<dbReference type="InterPro" id="IPR023213">
    <property type="entry name" value="CAT-like_dom_sf"/>
</dbReference>
<comment type="cofactor">
    <cofactor evidence="1">
        <name>pantetheine 4'-phosphate</name>
        <dbReference type="ChEBI" id="CHEBI:47942"/>
    </cofactor>
</comment>
<evidence type="ECO:0000259" key="4">
    <source>
        <dbReference type="PROSITE" id="PS50075"/>
    </source>
</evidence>
<dbReference type="CDD" id="cd19531">
    <property type="entry name" value="LCL_NRPS-like"/>
    <property type="match status" value="1"/>
</dbReference>
<dbReference type="Gene3D" id="1.10.1200.10">
    <property type="entry name" value="ACP-like"/>
    <property type="match status" value="2"/>
</dbReference>
<dbReference type="PROSITE" id="PS50075">
    <property type="entry name" value="CARRIER"/>
    <property type="match status" value="2"/>
</dbReference>
<dbReference type="SUPFAM" id="SSF47336">
    <property type="entry name" value="ACP-like"/>
    <property type="match status" value="2"/>
</dbReference>
<evidence type="ECO:0000313" key="5">
    <source>
        <dbReference type="EMBL" id="OXB20630.1"/>
    </source>
</evidence>
<dbReference type="PROSITE" id="PS00455">
    <property type="entry name" value="AMP_BINDING"/>
    <property type="match status" value="1"/>
</dbReference>
<dbReference type="InterPro" id="IPR006162">
    <property type="entry name" value="Ppantetheine_attach_site"/>
</dbReference>
<evidence type="ECO:0000256" key="3">
    <source>
        <dbReference type="ARBA" id="ARBA00022553"/>
    </source>
</evidence>
<dbReference type="SMART" id="SM00823">
    <property type="entry name" value="PKS_PP"/>
    <property type="match status" value="2"/>
</dbReference>
<accession>A0ABX4D975</accession>
<dbReference type="Pfam" id="PF00550">
    <property type="entry name" value="PP-binding"/>
    <property type="match status" value="2"/>
</dbReference>
<dbReference type="Gene3D" id="3.30.559.10">
    <property type="entry name" value="Chloramphenicol acetyltransferase-like domain"/>
    <property type="match status" value="1"/>
</dbReference>
<dbReference type="InterPro" id="IPR020845">
    <property type="entry name" value="AMP-binding_CS"/>
</dbReference>
<dbReference type="PROSITE" id="PS00012">
    <property type="entry name" value="PHOSPHOPANTETHEINE"/>
    <property type="match status" value="2"/>
</dbReference>
<sequence length="1155" mass="130249">DKKALPDPDSSELSSKAYVAPRNETEEELAIIWKELLEIDKVGIHDNFFELGGHSLLATRLVSMIRKKLCIEVTIKEIFEHTTITELAAHVSVQSEGVLLPNIIVEDRPVRIPLSFSQERLWFLDQLQGSTEYHIPIVLRLEGVLEVSILKQTLQEIVSRHEVLRSMLLSEEGIGYQEIISAKNWSLDQLEIKDRSMSESSLRDYLMRPFDLSKDYKLRACLYDLGDNQYVLAIVFHHIASDGWSGGILTNEFMELYNALQFGHTAALPELSLQYTDYAIWQRKYLEGIILENQLLYWEEKLRGVGTLSLPTDHIRPSVQSSVGASVSFILDKELSASLESVCKEEGVTLFMLFLSIFKVLLFRYTGQEDVCVGTPIANRTQSELEGMIGFFVNTLALRSDLSGDPSFRELLAMVKQTTLEGYDHQLVPFEKVVDRVVTTRDMSMTPLFQVMFIVQNASATNKKLDLEGVVVSDYEFDMVTTQFDLTLNVSEEEEGISLNINYSTALFEKTTIDRMLLHYQELLKSVVADTSRSLGNLSMLTKEEEHQLLDVFNNTDVAYPKDRTVIDLFTEQVKRTPAAIAVVYNGEELSYKELDQRSNKLGHYLQEKGVKPDALVGICLERSLEMLIGILGILKSGGAYVPIDPDFPRDRLNYMLTDAGIDLVLSSELSRAVIDKREGLSVLSLDSDWDLISNCSKRELSPLLSPSNLAYVIYTSGSTGVPKGVPVVHTSLVNFLLSMINGLGMSDLKSFLSVTTYTFDIFYLEFFTPLLLGAKVIMLDSISIKDADKLQSFIADYRPDFMQATPSTWQMLIDNDWDNKEGVTILTGGEAIKESLKDSLTTISNFVWNLYGPTEATIWVTAQRLNRFQKVNIGRAIDNVKIYIVDNYDKIVPLGVIGELCIGGVQVARGYLNREELTNEKFISNLYKEGERVYRTGDLARWLPDGSIELVGRKDDQVKIRGYRIELGEIENVLSSLPGVAQCCVLAKEDSGGSKRLVGYVVPEGNFDKEVLQEQLKISLPEYMVPQLWVTLEAMPLTSNGKLDKKSLPNLDGSELSNKEYVAPRNETEAQLAEIWQELLGIDKVGIHDNFFELGGHSLLATRLVSMIRRELLIEVSIRNIFRFNTVEELASYIIYKLVNSTDTKNDYSINIEL</sequence>
<dbReference type="PANTHER" id="PTHR45527:SF1">
    <property type="entry name" value="FATTY ACID SYNTHASE"/>
    <property type="match status" value="1"/>
</dbReference>
<proteinExistence type="predicted"/>
<feature type="domain" description="Carrier" evidence="4">
    <location>
        <begin position="1064"/>
        <end position="1139"/>
    </location>
</feature>
<dbReference type="InterPro" id="IPR045851">
    <property type="entry name" value="AMP-bd_C_sf"/>
</dbReference>
<keyword evidence="6" id="KW-1185">Reference proteome</keyword>
<dbReference type="RefSeq" id="WP_123923423.1">
    <property type="nucleotide sequence ID" value="NZ_MUHG01000011.1"/>
</dbReference>
<dbReference type="Gene3D" id="3.40.50.980">
    <property type="match status" value="2"/>
</dbReference>
<dbReference type="SUPFAM" id="SSF52777">
    <property type="entry name" value="CoA-dependent acyltransferases"/>
    <property type="match status" value="2"/>
</dbReference>
<dbReference type="InterPro" id="IPR020806">
    <property type="entry name" value="PKS_PP-bd"/>
</dbReference>
<dbReference type="SUPFAM" id="SSF56801">
    <property type="entry name" value="Acetyl-CoA synthetase-like"/>
    <property type="match status" value="1"/>
</dbReference>
<dbReference type="Pfam" id="PF13193">
    <property type="entry name" value="AMP-binding_C"/>
    <property type="match status" value="1"/>
</dbReference>
<dbReference type="PANTHER" id="PTHR45527">
    <property type="entry name" value="NONRIBOSOMAL PEPTIDE SYNTHETASE"/>
    <property type="match status" value="1"/>
</dbReference>
<keyword evidence="3" id="KW-0597">Phosphoprotein</keyword>
<comment type="caution">
    <text evidence="5">The sequence shown here is derived from an EMBL/GenBank/DDBJ whole genome shotgun (WGS) entry which is preliminary data.</text>
</comment>
<dbReference type="InterPro" id="IPR001242">
    <property type="entry name" value="Condensation_dom"/>
</dbReference>
<organism evidence="5 6">
    <name type="scientific">Flavobacterium tructae</name>
    <dbReference type="NCBI Taxonomy" id="1114873"/>
    <lineage>
        <taxon>Bacteria</taxon>
        <taxon>Pseudomonadati</taxon>
        <taxon>Bacteroidota</taxon>
        <taxon>Flavobacteriia</taxon>
        <taxon>Flavobacteriales</taxon>
        <taxon>Flavobacteriaceae</taxon>
        <taxon>Flavobacterium</taxon>
    </lineage>
</organism>
<feature type="non-terminal residue" evidence="5">
    <location>
        <position position="1"/>
    </location>
</feature>
<dbReference type="InterPro" id="IPR036736">
    <property type="entry name" value="ACP-like_sf"/>
</dbReference>
<dbReference type="InterPro" id="IPR000873">
    <property type="entry name" value="AMP-dep_synth/lig_dom"/>
</dbReference>
<dbReference type="Gene3D" id="2.30.38.10">
    <property type="entry name" value="Luciferase, Domain 3"/>
    <property type="match status" value="1"/>
</dbReference>
<dbReference type="NCBIfam" id="TIGR01733">
    <property type="entry name" value="AA-adenyl-dom"/>
    <property type="match status" value="1"/>
</dbReference>
<gene>
    <name evidence="5" type="ORF">B0A71_06690</name>
</gene>